<dbReference type="InterPro" id="IPR057230">
    <property type="entry name" value="DUF7908"/>
</dbReference>
<dbReference type="EMBL" id="CAJSTJ010000193">
    <property type="protein sequence ID" value="CAG7565874.1"/>
    <property type="molecule type" value="Genomic_DNA"/>
</dbReference>
<accession>A0A8J2JIM3</accession>
<feature type="domain" description="DUF7908" evidence="2">
    <location>
        <begin position="98"/>
        <end position="155"/>
    </location>
</feature>
<feature type="region of interest" description="Disordered" evidence="1">
    <location>
        <begin position="219"/>
        <end position="244"/>
    </location>
</feature>
<protein>
    <recommendedName>
        <fullName evidence="2">DUF7908 domain-containing protein</fullName>
    </recommendedName>
</protein>
<evidence type="ECO:0000256" key="1">
    <source>
        <dbReference type="SAM" id="MobiDB-lite"/>
    </source>
</evidence>
<dbReference type="AlphaFoldDB" id="A0A8J2JIM3"/>
<gene>
    <name evidence="3" type="ORF">FEQUK3_LOCUS11592</name>
</gene>
<name>A0A8J2JIM3_FUSEQ</name>
<evidence type="ECO:0000313" key="3">
    <source>
        <dbReference type="EMBL" id="CAG7565874.1"/>
    </source>
</evidence>
<dbReference type="Pfam" id="PF25485">
    <property type="entry name" value="DUF7908"/>
    <property type="match status" value="1"/>
</dbReference>
<evidence type="ECO:0000313" key="4">
    <source>
        <dbReference type="Proteomes" id="UP000693738"/>
    </source>
</evidence>
<feature type="compositionally biased region" description="Low complexity" evidence="1">
    <location>
        <begin position="338"/>
        <end position="359"/>
    </location>
</feature>
<reference evidence="3" key="1">
    <citation type="submission" date="2021-05" db="EMBL/GenBank/DDBJ databases">
        <authorList>
            <person name="Khan N."/>
        </authorList>
    </citation>
    <scope>NUCLEOTIDE SEQUENCE</scope>
</reference>
<organism evidence="3 4">
    <name type="scientific">Fusarium equiseti</name>
    <name type="common">Fusarium scirpi</name>
    <dbReference type="NCBI Taxonomy" id="61235"/>
    <lineage>
        <taxon>Eukaryota</taxon>
        <taxon>Fungi</taxon>
        <taxon>Dikarya</taxon>
        <taxon>Ascomycota</taxon>
        <taxon>Pezizomycotina</taxon>
        <taxon>Sordariomycetes</taxon>
        <taxon>Hypocreomycetidae</taxon>
        <taxon>Hypocreales</taxon>
        <taxon>Nectriaceae</taxon>
        <taxon>Fusarium</taxon>
        <taxon>Fusarium incarnatum-equiseti species complex</taxon>
    </lineage>
</organism>
<sequence length="473" mass="49256">MASGFWGASEFSILSDRAIISEAPSTVLISGSLTEPIDTSSAIPTSTGIVEPPGRAVIFLIEETTDNQKRDINKRATGGFVGADNPEPLGSQGDGALPQGAITKTFATFGRKLVFRNSALPSGQAGFCQDASGETYITFTSSPPGCIPVILGVYDGEDNSDAFANIHTNYDRVEQCQNGRLVGVETSTSSLAVSSEASAIVTASFGSVSSEESTIAAPTISTVSNPLSSTEPSDNPSDTGSRISTTASSRFFYSSITIESLITSTAEVSTEITSIASESSTSKSSLELASSVSSGTFGEIIPTTTAIVSESSLETAESTIETDATSSKPVETLTSLMSTSGEPASESSTAGETTTTVPTFGITESSTETTVPDTLGIKQDISASTLEADKSYKLSIWYTLLSSTCSGPRLSCGAGWETFYPPARLVQGAGYSQAEVTCSWTQEQLHDGPFIKIEGSCFNLEMIIDDVVLEEVV</sequence>
<feature type="region of interest" description="Disordered" evidence="1">
    <location>
        <begin position="335"/>
        <end position="369"/>
    </location>
</feature>
<dbReference type="Proteomes" id="UP000693738">
    <property type="component" value="Unassembled WGS sequence"/>
</dbReference>
<evidence type="ECO:0000259" key="2">
    <source>
        <dbReference type="Pfam" id="PF25485"/>
    </source>
</evidence>
<comment type="caution">
    <text evidence="3">The sequence shown here is derived from an EMBL/GenBank/DDBJ whole genome shotgun (WGS) entry which is preliminary data.</text>
</comment>
<proteinExistence type="predicted"/>